<feature type="transmembrane region" description="Helical" evidence="10">
    <location>
        <begin position="138"/>
        <end position="163"/>
    </location>
</feature>
<organism evidence="12 13">
    <name type="scientific">Planomonospora corallina</name>
    <dbReference type="NCBI Taxonomy" id="1806052"/>
    <lineage>
        <taxon>Bacteria</taxon>
        <taxon>Bacillati</taxon>
        <taxon>Actinomycetota</taxon>
        <taxon>Actinomycetes</taxon>
        <taxon>Streptosporangiales</taxon>
        <taxon>Streptosporangiaceae</taxon>
        <taxon>Planomonospora</taxon>
    </lineage>
</organism>
<keyword evidence="10" id="KW-0813">Transport</keyword>
<dbReference type="HAMAP" id="MF_00454">
    <property type="entry name" value="FluC"/>
    <property type="match status" value="1"/>
</dbReference>
<feature type="transmembrane region" description="Helical" evidence="10">
    <location>
        <begin position="40"/>
        <end position="60"/>
    </location>
</feature>
<evidence type="ECO:0000256" key="9">
    <source>
        <dbReference type="ARBA" id="ARBA00049940"/>
    </source>
</evidence>
<comment type="similarity">
    <text evidence="7 10">Belongs to the fluoride channel Fluc/FEX (TC 1.A.43) family.</text>
</comment>
<comment type="caution">
    <text evidence="12">The sequence shown here is derived from an EMBL/GenBank/DDBJ whole genome shotgun (WGS) entry which is preliminary data.</text>
</comment>
<keyword evidence="5 10" id="KW-0472">Membrane</keyword>
<feature type="compositionally biased region" description="Pro residues" evidence="11">
    <location>
        <begin position="25"/>
        <end position="37"/>
    </location>
</feature>
<keyword evidence="6 10" id="KW-0407">Ion channel</keyword>
<feature type="binding site" evidence="10">
    <location>
        <position position="114"/>
    </location>
    <ligand>
        <name>Na(+)</name>
        <dbReference type="ChEBI" id="CHEBI:29101"/>
        <note>structural</note>
    </ligand>
</feature>
<feature type="compositionally biased region" description="Low complexity" evidence="11">
    <location>
        <begin position="167"/>
        <end position="185"/>
    </location>
</feature>
<comment type="activity regulation">
    <text evidence="10">Na(+) is not transported, but it plays an essential structural role and its presence is essential for fluoride channel function.</text>
</comment>
<dbReference type="PANTHER" id="PTHR28259:SF1">
    <property type="entry name" value="FLUORIDE EXPORT PROTEIN 1-RELATED"/>
    <property type="match status" value="1"/>
</dbReference>
<evidence type="ECO:0000256" key="2">
    <source>
        <dbReference type="ARBA" id="ARBA00022475"/>
    </source>
</evidence>
<evidence type="ECO:0000256" key="1">
    <source>
        <dbReference type="ARBA" id="ARBA00004651"/>
    </source>
</evidence>
<feature type="transmembrane region" description="Helical" evidence="10">
    <location>
        <begin position="107"/>
        <end position="132"/>
    </location>
</feature>
<evidence type="ECO:0000256" key="7">
    <source>
        <dbReference type="ARBA" id="ARBA00035120"/>
    </source>
</evidence>
<dbReference type="EMBL" id="JBHSBM010000039">
    <property type="protein sequence ID" value="MFC4061928.1"/>
    <property type="molecule type" value="Genomic_DNA"/>
</dbReference>
<evidence type="ECO:0000256" key="5">
    <source>
        <dbReference type="ARBA" id="ARBA00023136"/>
    </source>
</evidence>
<keyword evidence="3 10" id="KW-0812">Transmembrane</keyword>
<comment type="subcellular location">
    <subcellularLocation>
        <location evidence="1 10">Cell membrane</location>
        <topology evidence="1 10">Multi-pass membrane protein</topology>
    </subcellularLocation>
</comment>
<dbReference type="PANTHER" id="PTHR28259">
    <property type="entry name" value="FLUORIDE EXPORT PROTEIN 1-RELATED"/>
    <property type="match status" value="1"/>
</dbReference>
<keyword evidence="10" id="KW-0406">Ion transport</keyword>
<keyword evidence="13" id="KW-1185">Reference proteome</keyword>
<evidence type="ECO:0000256" key="11">
    <source>
        <dbReference type="SAM" id="MobiDB-lite"/>
    </source>
</evidence>
<gene>
    <name evidence="10" type="primary">fluC</name>
    <name evidence="10" type="synonym">crcB</name>
    <name evidence="12" type="ORF">ACFOWE_26810</name>
</gene>
<keyword evidence="4 10" id="KW-1133">Transmembrane helix</keyword>
<evidence type="ECO:0000313" key="12">
    <source>
        <dbReference type="EMBL" id="MFC4061928.1"/>
    </source>
</evidence>
<evidence type="ECO:0000256" key="10">
    <source>
        <dbReference type="HAMAP-Rule" id="MF_00454"/>
    </source>
</evidence>
<dbReference type="InterPro" id="IPR003691">
    <property type="entry name" value="FluC"/>
</dbReference>
<comment type="catalytic activity">
    <reaction evidence="8">
        <text>fluoride(in) = fluoride(out)</text>
        <dbReference type="Rhea" id="RHEA:76159"/>
        <dbReference type="ChEBI" id="CHEBI:17051"/>
    </reaction>
    <physiologicalReaction direction="left-to-right" evidence="8">
        <dbReference type="Rhea" id="RHEA:76160"/>
    </physiologicalReaction>
</comment>
<evidence type="ECO:0000256" key="6">
    <source>
        <dbReference type="ARBA" id="ARBA00023303"/>
    </source>
</evidence>
<dbReference type="RefSeq" id="WP_377292575.1">
    <property type="nucleotide sequence ID" value="NZ_JBHSBM010000039.1"/>
</dbReference>
<proteinExistence type="inferred from homology"/>
<feature type="region of interest" description="Disordered" evidence="11">
    <location>
        <begin position="167"/>
        <end position="217"/>
    </location>
</feature>
<protein>
    <recommendedName>
        <fullName evidence="10">Fluoride-specific ion channel FluC</fullName>
    </recommendedName>
</protein>
<evidence type="ECO:0000256" key="8">
    <source>
        <dbReference type="ARBA" id="ARBA00035585"/>
    </source>
</evidence>
<dbReference type="Pfam" id="PF02537">
    <property type="entry name" value="CRCB"/>
    <property type="match status" value="1"/>
</dbReference>
<keyword evidence="10" id="KW-0915">Sodium</keyword>
<reference evidence="13" key="1">
    <citation type="journal article" date="2019" name="Int. J. Syst. Evol. Microbiol.">
        <title>The Global Catalogue of Microorganisms (GCM) 10K type strain sequencing project: providing services to taxonomists for standard genome sequencing and annotation.</title>
        <authorList>
            <consortium name="The Broad Institute Genomics Platform"/>
            <consortium name="The Broad Institute Genome Sequencing Center for Infectious Disease"/>
            <person name="Wu L."/>
            <person name="Ma J."/>
        </authorList>
    </citation>
    <scope>NUCLEOTIDE SEQUENCE [LARGE SCALE GENOMIC DNA]</scope>
    <source>
        <strain evidence="13">TBRC 4489</strain>
    </source>
</reference>
<feature type="region of interest" description="Disordered" evidence="11">
    <location>
        <begin position="1"/>
        <end position="37"/>
    </location>
</feature>
<evidence type="ECO:0000256" key="3">
    <source>
        <dbReference type="ARBA" id="ARBA00022692"/>
    </source>
</evidence>
<feature type="transmembrane region" description="Helical" evidence="10">
    <location>
        <begin position="72"/>
        <end position="95"/>
    </location>
</feature>
<feature type="binding site" evidence="10">
    <location>
        <position position="117"/>
    </location>
    <ligand>
        <name>Na(+)</name>
        <dbReference type="ChEBI" id="CHEBI:29101"/>
        <note>structural</note>
    </ligand>
</feature>
<evidence type="ECO:0000256" key="4">
    <source>
        <dbReference type="ARBA" id="ARBA00022989"/>
    </source>
</evidence>
<name>A0ABV8IFZ4_9ACTN</name>
<dbReference type="Proteomes" id="UP001595850">
    <property type="component" value="Unassembled WGS sequence"/>
</dbReference>
<accession>A0ABV8IFZ4</accession>
<evidence type="ECO:0000313" key="13">
    <source>
        <dbReference type="Proteomes" id="UP001595850"/>
    </source>
</evidence>
<keyword evidence="10" id="KW-0479">Metal-binding</keyword>
<keyword evidence="2 10" id="KW-1003">Cell membrane</keyword>
<feature type="compositionally biased region" description="Low complexity" evidence="11">
    <location>
        <begin position="10"/>
        <end position="19"/>
    </location>
</feature>
<sequence length="217" mass="21568">MSDPPPPSPAASEVSGSPVGSDAGPRPPARQAEPPPRWQAVTMPAVVAVGGVLGALARYGLVSAFPHPPGGFPWATFAVNVAGCALIGVLMVLITETWQAHRLVRPFLGVGVLGGFTTFSAYVADIAALAAAGAERTALLYLPATVAGAVTAVHLAAAATRALTGAAARRSRSSSSMPGTPAGPGRPRPDEPAGEGPVAPDGAETIRRAGHPGPGEA</sequence>
<comment type="function">
    <text evidence="9 10">Fluoride-specific ion channel. Important for reducing fluoride concentration in the cell, thus reducing its toxicity.</text>
</comment>